<evidence type="ECO:0000313" key="2">
    <source>
        <dbReference type="Proteomes" id="UP000676336"/>
    </source>
</evidence>
<proteinExistence type="predicted"/>
<evidence type="ECO:0000313" key="1">
    <source>
        <dbReference type="EMBL" id="CAF5217084.1"/>
    </source>
</evidence>
<dbReference type="Proteomes" id="UP000676336">
    <property type="component" value="Unassembled WGS sequence"/>
</dbReference>
<dbReference type="AlphaFoldDB" id="A0A8S3JKB2"/>
<gene>
    <name evidence="1" type="ORF">SMN809_LOCUS80318</name>
</gene>
<sequence>MAHRLTLRVNKYNVYNLAHHHADFNIVASWTFSATGHGKGPCDGVGAVVKSTATQHLLKGGPNASFSSPKQFYEWCFEKNDRMVIARPRRIDTSKSLPNQMPEPNRPIEIRWLSGDVVNKEFEDCLRKRWSRLSTKGIVL</sequence>
<dbReference type="EMBL" id="CAJOBI010344974">
    <property type="protein sequence ID" value="CAF5217084.1"/>
    <property type="molecule type" value="Genomic_DNA"/>
</dbReference>
<protein>
    <submittedName>
        <fullName evidence="1">Uncharacterized protein</fullName>
    </submittedName>
</protein>
<organism evidence="1 2">
    <name type="scientific">Rotaria magnacalcarata</name>
    <dbReference type="NCBI Taxonomy" id="392030"/>
    <lineage>
        <taxon>Eukaryota</taxon>
        <taxon>Metazoa</taxon>
        <taxon>Spiralia</taxon>
        <taxon>Gnathifera</taxon>
        <taxon>Rotifera</taxon>
        <taxon>Eurotatoria</taxon>
        <taxon>Bdelloidea</taxon>
        <taxon>Philodinida</taxon>
        <taxon>Philodinidae</taxon>
        <taxon>Rotaria</taxon>
    </lineage>
</organism>
<dbReference type="PANTHER" id="PTHR46601:SF1">
    <property type="entry name" value="ADF-H DOMAIN-CONTAINING PROTEIN"/>
    <property type="match status" value="1"/>
</dbReference>
<reference evidence="1" key="1">
    <citation type="submission" date="2021-02" db="EMBL/GenBank/DDBJ databases">
        <authorList>
            <person name="Nowell W R."/>
        </authorList>
    </citation>
    <scope>NUCLEOTIDE SEQUENCE</scope>
</reference>
<name>A0A8S3JKB2_9BILA</name>
<comment type="caution">
    <text evidence="1">The sequence shown here is derived from an EMBL/GenBank/DDBJ whole genome shotgun (WGS) entry which is preliminary data.</text>
</comment>
<feature type="non-terminal residue" evidence="1">
    <location>
        <position position="1"/>
    </location>
</feature>
<dbReference type="PANTHER" id="PTHR46601">
    <property type="entry name" value="ULP_PROTEASE DOMAIN-CONTAINING PROTEIN"/>
    <property type="match status" value="1"/>
</dbReference>
<accession>A0A8S3JKB2</accession>